<dbReference type="Gene3D" id="2.160.20.10">
    <property type="entry name" value="Single-stranded right-handed beta-helix, Pectin lyase-like"/>
    <property type="match status" value="1"/>
</dbReference>
<dbReference type="AlphaFoldDB" id="L7U3M9"/>
<proteinExistence type="predicted"/>
<dbReference type="HOGENOM" id="CLU_502338_0_0_7"/>
<dbReference type="RefSeq" id="WP_015347065.1">
    <property type="nucleotide sequence ID" value="NC_020126.1"/>
</dbReference>
<dbReference type="Proteomes" id="UP000011131">
    <property type="component" value="Chromosome"/>
</dbReference>
<keyword evidence="3" id="KW-0449">Lipoprotein</keyword>
<dbReference type="KEGG" id="msd:MYSTI_01455"/>
<evidence type="ECO:0000256" key="1">
    <source>
        <dbReference type="SAM" id="MobiDB-lite"/>
    </source>
</evidence>
<dbReference type="InterPro" id="IPR011050">
    <property type="entry name" value="Pectin_lyase_fold/virulence"/>
</dbReference>
<dbReference type="SUPFAM" id="SSF51126">
    <property type="entry name" value="Pectin lyase-like"/>
    <property type="match status" value="2"/>
</dbReference>
<keyword evidence="2" id="KW-0732">Signal</keyword>
<dbReference type="PATRIC" id="fig|1278073.3.peg.1521"/>
<dbReference type="OrthoDB" id="5380276at2"/>
<reference evidence="3 4" key="1">
    <citation type="journal article" date="2013" name="Genome Announc.">
        <title>Complete genome sequence of Myxococcus stipitatus strain DSM 14675, a fruiting myxobacterium.</title>
        <authorList>
            <person name="Huntley S."/>
            <person name="Kneip S."/>
            <person name="Treuner-Lange A."/>
            <person name="Sogaard-Andersen L."/>
        </authorList>
    </citation>
    <scope>NUCLEOTIDE SEQUENCE [LARGE SCALE GENOMIC DNA]</scope>
    <source>
        <strain evidence="4">DSM 14675 / JCM 12634 / Mx s8</strain>
    </source>
</reference>
<feature type="chain" id="PRO_5003983972" evidence="2">
    <location>
        <begin position="25"/>
        <end position="586"/>
    </location>
</feature>
<protein>
    <submittedName>
        <fullName evidence="3">Putative lipoprotein</fullName>
    </submittedName>
</protein>
<evidence type="ECO:0000313" key="4">
    <source>
        <dbReference type="Proteomes" id="UP000011131"/>
    </source>
</evidence>
<feature type="signal peptide" evidence="2">
    <location>
        <begin position="1"/>
        <end position="24"/>
    </location>
</feature>
<feature type="region of interest" description="Disordered" evidence="1">
    <location>
        <begin position="184"/>
        <end position="224"/>
    </location>
</feature>
<evidence type="ECO:0000256" key="2">
    <source>
        <dbReference type="SAM" id="SignalP"/>
    </source>
</evidence>
<dbReference type="InterPro" id="IPR012334">
    <property type="entry name" value="Pectin_lyas_fold"/>
</dbReference>
<dbReference type="PROSITE" id="PS51257">
    <property type="entry name" value="PROKAR_LIPOPROTEIN"/>
    <property type="match status" value="1"/>
</dbReference>
<sequence length="586" mass="60928">MRFRTFPTLLILLLGACRSGGASGESVVAPWPEALRTEVWVDVAAAGEGEGTRERPWGSLRDALARPGPLTVYLAAGEYLGSIEVSGDVRLEGQGAATVLGGAGVRVAGEGRVVLRNLSVRGGGWGVEVSGGGQVQVERVGFVGQREGAVRVTSGRFEAAQTRFETSGETVGVLLDGTVEDGAARAGTQEAPAPRDARQVRSKRAQGEAAARVGARDAPVPQDARQLPSMRVVAGDAALQGTALPTGYTGGETSGWSPKEERGRGPVKSSGPPRQEAWLSGVTFTGPFRRAVRIRGPEARATLKDIRFLGAVTAVGMDGGHAEIRHSVAEGHQGTAFSVVEGVMSLEDVRARGHEVSVSAMRVPRLEVRGLLSVGATRAGLSVGASTGVLLEDVVVRDSGSHGALHFSGSEVKARRLRVEGATEYGVVAVGGSLELRGITVASVRSNDGITGEGLHLRQVRAEVENAVVRETAGACVFAAQNARVVLRDAELSRCGQSALAVDTRARLDATGVEARGTQEAALAAMAGGELRVDALIARKTRRGLVSVECTGDTRVKLGRVHTDDDRGMAAPCVERLATEAVPGPR</sequence>
<gene>
    <name evidence="3" type="ordered locus">MYSTI_01455</name>
</gene>
<organism evidence="3 4">
    <name type="scientific">Myxococcus stipitatus (strain DSM 14675 / JCM 12634 / Mx s8)</name>
    <dbReference type="NCBI Taxonomy" id="1278073"/>
    <lineage>
        <taxon>Bacteria</taxon>
        <taxon>Pseudomonadati</taxon>
        <taxon>Myxococcota</taxon>
        <taxon>Myxococcia</taxon>
        <taxon>Myxococcales</taxon>
        <taxon>Cystobacterineae</taxon>
        <taxon>Myxococcaceae</taxon>
        <taxon>Myxococcus</taxon>
    </lineage>
</organism>
<evidence type="ECO:0000313" key="3">
    <source>
        <dbReference type="EMBL" id="AGC42803.1"/>
    </source>
</evidence>
<accession>L7U3M9</accession>
<dbReference type="EMBL" id="CP004025">
    <property type="protein sequence ID" value="AGC42803.1"/>
    <property type="molecule type" value="Genomic_DNA"/>
</dbReference>
<keyword evidence="4" id="KW-1185">Reference proteome</keyword>
<feature type="region of interest" description="Disordered" evidence="1">
    <location>
        <begin position="242"/>
        <end position="278"/>
    </location>
</feature>
<name>L7U3M9_MYXSD</name>